<comment type="cofactor">
    <cofactor evidence="8">
        <name>Mg(2+)</name>
        <dbReference type="ChEBI" id="CHEBI:18420"/>
    </cofactor>
</comment>
<keyword evidence="2 8" id="KW-0436">Ligase</keyword>
<keyword evidence="1 8" id="KW-0963">Cytoplasm</keyword>
<dbReference type="Pfam" id="PF13500">
    <property type="entry name" value="AAA_26"/>
    <property type="match status" value="1"/>
</dbReference>
<dbReference type="Gene3D" id="3.40.50.300">
    <property type="entry name" value="P-loop containing nucleotide triphosphate hydrolases"/>
    <property type="match status" value="1"/>
</dbReference>
<comment type="similarity">
    <text evidence="8">Belongs to the dethiobiotin synthetase family.</text>
</comment>
<dbReference type="NCBIfam" id="TIGR00347">
    <property type="entry name" value="bioD"/>
    <property type="match status" value="1"/>
</dbReference>
<accession>A0A3N0V370</accession>
<organism evidence="9 10">
    <name type="scientific">Pseudomethylobacillus aquaticus</name>
    <dbReference type="NCBI Taxonomy" id="2676064"/>
    <lineage>
        <taxon>Bacteria</taxon>
        <taxon>Pseudomonadati</taxon>
        <taxon>Pseudomonadota</taxon>
        <taxon>Betaproteobacteria</taxon>
        <taxon>Nitrosomonadales</taxon>
        <taxon>Methylophilaceae</taxon>
        <taxon>Pseudomethylobacillus</taxon>
    </lineage>
</organism>
<keyword evidence="7 8" id="KW-0460">Magnesium</keyword>
<evidence type="ECO:0000256" key="8">
    <source>
        <dbReference type="HAMAP-Rule" id="MF_00336"/>
    </source>
</evidence>
<dbReference type="CDD" id="cd03109">
    <property type="entry name" value="DTBS"/>
    <property type="match status" value="1"/>
</dbReference>
<feature type="binding site" evidence="8">
    <location>
        <position position="55"/>
    </location>
    <ligand>
        <name>Mg(2+)</name>
        <dbReference type="ChEBI" id="CHEBI:18420"/>
    </ligand>
</feature>
<name>A0A3N0V370_9PROT</name>
<feature type="active site" evidence="8">
    <location>
        <position position="38"/>
    </location>
</feature>
<evidence type="ECO:0000256" key="3">
    <source>
        <dbReference type="ARBA" id="ARBA00022723"/>
    </source>
</evidence>
<keyword evidence="6 8" id="KW-0067">ATP-binding</keyword>
<dbReference type="FunFam" id="3.40.50.300:FF:000292">
    <property type="entry name" value="ATP-dependent dethiobiotin synthetase BioD"/>
    <property type="match status" value="1"/>
</dbReference>
<reference evidence="9 10" key="1">
    <citation type="submission" date="2018-10" db="EMBL/GenBank/DDBJ databases">
        <authorList>
            <person name="Chen W.-M."/>
        </authorList>
    </citation>
    <scope>NUCLEOTIDE SEQUENCE [LARGE SCALE GENOMIC DNA]</scope>
    <source>
        <strain evidence="9 10">H-5</strain>
    </source>
</reference>
<feature type="binding site" evidence="8">
    <location>
        <begin position="176"/>
        <end position="177"/>
    </location>
    <ligand>
        <name>ATP</name>
        <dbReference type="ChEBI" id="CHEBI:30616"/>
    </ligand>
</feature>
<evidence type="ECO:0000256" key="1">
    <source>
        <dbReference type="ARBA" id="ARBA00022490"/>
    </source>
</evidence>
<keyword evidence="5 8" id="KW-0093">Biotin biosynthesis</keyword>
<dbReference type="SUPFAM" id="SSF52540">
    <property type="entry name" value="P-loop containing nucleoside triphosphate hydrolases"/>
    <property type="match status" value="1"/>
</dbReference>
<dbReference type="PANTHER" id="PTHR43210">
    <property type="entry name" value="DETHIOBIOTIN SYNTHETASE"/>
    <property type="match status" value="1"/>
</dbReference>
<feature type="binding site" evidence="8">
    <location>
        <position position="116"/>
    </location>
    <ligand>
        <name>Mg(2+)</name>
        <dbReference type="ChEBI" id="CHEBI:18420"/>
    </ligand>
</feature>
<dbReference type="InterPro" id="IPR027417">
    <property type="entry name" value="P-loop_NTPase"/>
</dbReference>
<comment type="pathway">
    <text evidence="8">Cofactor biosynthesis; biotin biosynthesis; biotin from 7,8-diaminononanoate: step 1/2.</text>
</comment>
<dbReference type="EMBL" id="RJVP01000002">
    <property type="protein sequence ID" value="ROH87230.1"/>
    <property type="molecule type" value="Genomic_DNA"/>
</dbReference>
<dbReference type="AlphaFoldDB" id="A0A3N0V370"/>
<comment type="function">
    <text evidence="8">Catalyzes a mechanistically unusual reaction, the ATP-dependent insertion of CO2 between the N7 and N8 nitrogen atoms of 7,8-diaminopelargonic acid (DAPA, also called 7,8-diammoniononanoate) to form a ureido ring.</text>
</comment>
<comment type="subunit">
    <text evidence="8">Homodimer.</text>
</comment>
<keyword evidence="4 8" id="KW-0547">Nucleotide-binding</keyword>
<gene>
    <name evidence="8 9" type="primary">bioD</name>
    <name evidence="9" type="ORF">ED236_06055</name>
</gene>
<evidence type="ECO:0000256" key="6">
    <source>
        <dbReference type="ARBA" id="ARBA00022840"/>
    </source>
</evidence>
<dbReference type="UniPathway" id="UPA00078">
    <property type="reaction ID" value="UER00161"/>
</dbReference>
<dbReference type="RefSeq" id="WP_123237031.1">
    <property type="nucleotide sequence ID" value="NZ_RJVP01000002.1"/>
</dbReference>
<keyword evidence="10" id="KW-1185">Reference proteome</keyword>
<evidence type="ECO:0000256" key="4">
    <source>
        <dbReference type="ARBA" id="ARBA00022741"/>
    </source>
</evidence>
<comment type="caution">
    <text evidence="8">Lacks conserved residue(s) required for the propagation of feature annotation.</text>
</comment>
<dbReference type="InterPro" id="IPR004472">
    <property type="entry name" value="DTB_synth_BioD"/>
</dbReference>
<dbReference type="PANTHER" id="PTHR43210:SF5">
    <property type="entry name" value="DETHIOBIOTIN SYNTHETASE"/>
    <property type="match status" value="1"/>
</dbReference>
<evidence type="ECO:0000256" key="5">
    <source>
        <dbReference type="ARBA" id="ARBA00022756"/>
    </source>
</evidence>
<dbReference type="GO" id="GO:0000287">
    <property type="term" value="F:magnesium ion binding"/>
    <property type="evidence" value="ECO:0007669"/>
    <property type="project" value="UniProtKB-UniRule"/>
</dbReference>
<evidence type="ECO:0000256" key="2">
    <source>
        <dbReference type="ARBA" id="ARBA00022598"/>
    </source>
</evidence>
<feature type="binding site" evidence="8">
    <location>
        <begin position="116"/>
        <end position="119"/>
    </location>
    <ligand>
        <name>ATP</name>
        <dbReference type="ChEBI" id="CHEBI:30616"/>
    </ligand>
</feature>
<dbReference type="PIRSF" id="PIRSF006755">
    <property type="entry name" value="DTB_synth"/>
    <property type="match status" value="1"/>
</dbReference>
<proteinExistence type="inferred from homology"/>
<dbReference type="Proteomes" id="UP000275137">
    <property type="component" value="Unassembled WGS sequence"/>
</dbReference>
<comment type="subcellular location">
    <subcellularLocation>
        <location evidence="8">Cytoplasm</location>
    </subcellularLocation>
</comment>
<dbReference type="EC" id="6.3.3.3" evidence="8"/>
<protein>
    <recommendedName>
        <fullName evidence="8">ATP-dependent dethiobiotin synthetase BioD</fullName>
        <ecNumber evidence="8">6.3.3.3</ecNumber>
    </recommendedName>
    <alternativeName>
        <fullName evidence="8">DTB synthetase</fullName>
        <shortName evidence="8">DTBS</shortName>
    </alternativeName>
    <alternativeName>
        <fullName evidence="8">Dethiobiotin synthase</fullName>
    </alternativeName>
</protein>
<evidence type="ECO:0000256" key="7">
    <source>
        <dbReference type="ARBA" id="ARBA00022842"/>
    </source>
</evidence>
<comment type="catalytic activity">
    <reaction evidence="8">
        <text>(7R,8S)-7,8-diammoniononanoate + CO2 + ATP = (4R,5S)-dethiobiotin + ADP + phosphate + 3 H(+)</text>
        <dbReference type="Rhea" id="RHEA:15805"/>
        <dbReference type="ChEBI" id="CHEBI:15378"/>
        <dbReference type="ChEBI" id="CHEBI:16526"/>
        <dbReference type="ChEBI" id="CHEBI:30616"/>
        <dbReference type="ChEBI" id="CHEBI:43474"/>
        <dbReference type="ChEBI" id="CHEBI:149469"/>
        <dbReference type="ChEBI" id="CHEBI:149473"/>
        <dbReference type="ChEBI" id="CHEBI:456216"/>
        <dbReference type="EC" id="6.3.3.3"/>
    </reaction>
</comment>
<dbReference type="GO" id="GO:0004141">
    <property type="term" value="F:dethiobiotin synthase activity"/>
    <property type="evidence" value="ECO:0007669"/>
    <property type="project" value="UniProtKB-UniRule"/>
</dbReference>
<dbReference type="GO" id="GO:0005524">
    <property type="term" value="F:ATP binding"/>
    <property type="evidence" value="ECO:0007669"/>
    <property type="project" value="UniProtKB-UniRule"/>
</dbReference>
<comment type="caution">
    <text evidence="9">The sequence shown here is derived from an EMBL/GenBank/DDBJ whole genome shotgun (WGS) entry which is preliminary data.</text>
</comment>
<dbReference type="HAMAP" id="MF_00336">
    <property type="entry name" value="BioD"/>
    <property type="match status" value="1"/>
</dbReference>
<feature type="binding site" evidence="8">
    <location>
        <position position="17"/>
    </location>
    <ligand>
        <name>Mg(2+)</name>
        <dbReference type="ChEBI" id="CHEBI:18420"/>
    </ligand>
</feature>
<evidence type="ECO:0000313" key="9">
    <source>
        <dbReference type="EMBL" id="ROH87230.1"/>
    </source>
</evidence>
<evidence type="ECO:0000313" key="10">
    <source>
        <dbReference type="Proteomes" id="UP000275137"/>
    </source>
</evidence>
<dbReference type="GO" id="GO:0042803">
    <property type="term" value="F:protein homodimerization activity"/>
    <property type="evidence" value="ECO:0007669"/>
    <property type="project" value="UniProtKB-ARBA"/>
</dbReference>
<feature type="binding site" evidence="8">
    <location>
        <position position="55"/>
    </location>
    <ligand>
        <name>ATP</name>
        <dbReference type="ChEBI" id="CHEBI:30616"/>
    </ligand>
</feature>
<dbReference type="GO" id="GO:0005829">
    <property type="term" value="C:cytosol"/>
    <property type="evidence" value="ECO:0007669"/>
    <property type="project" value="TreeGrafter"/>
</dbReference>
<dbReference type="GO" id="GO:0009102">
    <property type="term" value="P:biotin biosynthetic process"/>
    <property type="evidence" value="ECO:0007669"/>
    <property type="project" value="UniProtKB-UniRule"/>
</dbReference>
<sequence>MSVGYFIAGTDTGVGKTSISALLIRHFVAAGWSTLGMKPVAAGCVWQDGVLCSDDVQQLLAASNVTVARELVNPYALLPPIAPHIAAAQAGCVIDLDVIIEAHAQLQQQAEVVIVEGVGGFCVPLNAVEDTADLAQRLALPVILVVGMRLGCLSHALLTVQAIAARGLVLAGWVANQIDPQMLEFEANVDALKQRIPAPCIAVVAHFNETSALQETPAGHELFAGFVSQHRQHRG</sequence>
<keyword evidence="3 8" id="KW-0479">Metal-binding</keyword>